<dbReference type="STRING" id="623281.SAMN05421747_12721"/>
<dbReference type="Proteomes" id="UP000199577">
    <property type="component" value="Unassembled WGS sequence"/>
</dbReference>
<keyword evidence="1" id="KW-0732">Signal</keyword>
<protein>
    <recommendedName>
        <fullName evidence="4">YD repeat-containing protein</fullName>
    </recommendedName>
</protein>
<accession>A0A1I1M9Q7</accession>
<dbReference type="OrthoDB" id="680656at2"/>
<evidence type="ECO:0000313" key="2">
    <source>
        <dbReference type="EMBL" id="SFC79323.1"/>
    </source>
</evidence>
<evidence type="ECO:0000256" key="1">
    <source>
        <dbReference type="SAM" id="SignalP"/>
    </source>
</evidence>
<reference evidence="2 3" key="1">
    <citation type="submission" date="2016-10" db="EMBL/GenBank/DDBJ databases">
        <authorList>
            <person name="de Groot N.N."/>
        </authorList>
    </citation>
    <scope>NUCLEOTIDE SEQUENCE [LARGE SCALE GENOMIC DNA]</scope>
    <source>
        <strain evidence="2 3">DSM 22900</strain>
    </source>
</reference>
<feature type="chain" id="PRO_5011520766" description="YD repeat-containing protein" evidence="1">
    <location>
        <begin position="26"/>
        <end position="1272"/>
    </location>
</feature>
<dbReference type="AlphaFoldDB" id="A0A1I1M9Q7"/>
<feature type="signal peptide" evidence="1">
    <location>
        <begin position="1"/>
        <end position="25"/>
    </location>
</feature>
<evidence type="ECO:0008006" key="4">
    <source>
        <dbReference type="Google" id="ProtNLM"/>
    </source>
</evidence>
<sequence>MKNWKACISSALLLTVVFHATRGQAPPQVIPVSPEAAALAKMVNYPINYNTGIPDIRVPFWEINVGGMKLPIELVYHAGGFRINEQATRAGLGWSLSSDLQITRTVNGKDDFMTNGYIGNPLVKAFYPNYSTCPSCAYPLNPNGQEAYWLANGDKDGAPDKFTYKLLGKSGSFYFQKNNAGTGYTIVPVPFDNIKIQYDNGAFIITDTDGTVYYFGEPGVGDVNQLLAKGIEVSGSVDWNGNCATGNCFRSAWKCKRIVNSAGTDEITFTYSNKTVAKYRTYRDYLEYYDNENPCNVGDVYYRSNMYPLNSPTMTYQSLLSTIGGISQFFKISSPKYMVYYGNSSKAYFYVPHLNSLNNVVNRAYEWNNSTNYGSSINVAGLSVSEISFRGGKVQFNGTDKLNYIRVLDGNNEELKSMHFFHSYTNAINVEQAKNFNGLNFQGTLYLDSLHVRNATNTYERYALFYENKFCYGNHLKGHDAWGYPNESTMEIAFANNVMMSLPTINIIQPRFYRDVMGGCSNFVANVPITISWENPWAEASHKTDMKRGILKRIVYPTGGFTDFDFEPNQYMEEFTGQLLLTNKVHQLSGGLRIRSINNYDENGVHKGQLYYRYGVTEEGTGLLLNKPSRTLEQGRFHYGAVSYEQEVAYLRAPDYPHSCWSTNCMNILAIEKKTTYHPASALDYTYGNGSPIYYLKVTEYKQDLGQETGKTVYEYYKPEEFHDYYAPLYRENRIPGTNISYLKTDGLMGMQKSVASYKPKTGFGYQMINKKEYEYQRYLRPEQIRVAYVFQRVLYVIAGGHFTGNTVELYTGLGFGSSLHYPGPNYVLGEYGIPSGRLLLTKETETSYEGGDSLKTVTDYVYNLPYLQPSAITTTDSKGQSMMKRVRYAYNFPGTQVYNDMVAANMISHVVEEVESNPTLGVEVARKRINYQEFPVGFGLIAPATVQSSVKGQPLSTDITFNEYDQYGNILQYTGRDGLPVSYLWGYQNLYPVAELKGVSYASIPSSYKSNVQLNNPASDAALQTLLDGLRSTFPVERLISTYSYKRLVGIQTRVAPNGQAAYYGYDPVGRLVWEKDHNQHIVAQYDYHMRGPSLPNSLTYANIPVMRSVSIPSTRHFYNHIVPGGTYLSSFNQESVDHSARLFAESLTFPEDVVVDPLTVNMAAVRLTYSIAPQVANPSQVEMDFVKDGAVVATYKFYPITTPPQQSTVYVPEGSYQLSVRVSADVNYQNGCIIYGFMGGQYWDDFDQDEIYVLEGNESYEFMITTMLYN</sequence>
<organism evidence="2 3">
    <name type="scientific">Parapedobacter composti</name>
    <dbReference type="NCBI Taxonomy" id="623281"/>
    <lineage>
        <taxon>Bacteria</taxon>
        <taxon>Pseudomonadati</taxon>
        <taxon>Bacteroidota</taxon>
        <taxon>Sphingobacteriia</taxon>
        <taxon>Sphingobacteriales</taxon>
        <taxon>Sphingobacteriaceae</taxon>
        <taxon>Parapedobacter</taxon>
    </lineage>
</organism>
<evidence type="ECO:0000313" key="3">
    <source>
        <dbReference type="Proteomes" id="UP000199577"/>
    </source>
</evidence>
<gene>
    <name evidence="2" type="ORF">SAMN05421747_12721</name>
</gene>
<proteinExistence type="predicted"/>
<dbReference type="RefSeq" id="WP_090975079.1">
    <property type="nucleotide sequence ID" value="NZ_FOLL01000027.1"/>
</dbReference>
<dbReference type="EMBL" id="FOLL01000027">
    <property type="protein sequence ID" value="SFC79323.1"/>
    <property type="molecule type" value="Genomic_DNA"/>
</dbReference>
<keyword evidence="3" id="KW-1185">Reference proteome</keyword>
<name>A0A1I1M9Q7_9SPHI</name>